<gene>
    <name evidence="2" type="ORF">Terrestrivirus3_33</name>
</gene>
<sequence>MEEVKVRNPGKQEYRSVKKPQGTPRYPSARSGPLMNYECTNKCNTCPSIGSFNRLTYDNCAYTEDLHQSTSPLLYQMSRYKFENCSACTYDGTYYAPFDLVDYESELKNITRPGSLCSNMKYSPTCKKSELCTSTFDPSVPIVYAPDVCPVVCNNIRKVKSPGYRLENSVKCPSPNIRNSALRMKKSERPQRKQGEMTLAQKHMEEENALLRQVEEELMSI</sequence>
<protein>
    <submittedName>
        <fullName evidence="2">Uncharacterized protein</fullName>
    </submittedName>
</protein>
<reference evidence="2" key="1">
    <citation type="submission" date="2018-10" db="EMBL/GenBank/DDBJ databases">
        <title>Hidden diversity of soil giant viruses.</title>
        <authorList>
            <person name="Schulz F."/>
            <person name="Alteio L."/>
            <person name="Goudeau D."/>
            <person name="Ryan E.M."/>
            <person name="Malmstrom R.R."/>
            <person name="Blanchard J."/>
            <person name="Woyke T."/>
        </authorList>
    </citation>
    <scope>NUCLEOTIDE SEQUENCE</scope>
    <source>
        <strain evidence="2">TEV1</strain>
    </source>
</reference>
<name>A0A3G4ZMX8_9VIRU</name>
<organism evidence="2">
    <name type="scientific">Terrestrivirus sp</name>
    <dbReference type="NCBI Taxonomy" id="2487775"/>
    <lineage>
        <taxon>Viruses</taxon>
        <taxon>Varidnaviria</taxon>
        <taxon>Bamfordvirae</taxon>
        <taxon>Nucleocytoviricota</taxon>
        <taxon>Megaviricetes</taxon>
        <taxon>Imitervirales</taxon>
        <taxon>Mimiviridae</taxon>
        <taxon>Klosneuvirinae</taxon>
    </lineage>
</organism>
<evidence type="ECO:0000313" key="2">
    <source>
        <dbReference type="EMBL" id="AYV75764.1"/>
    </source>
</evidence>
<feature type="region of interest" description="Disordered" evidence="1">
    <location>
        <begin position="1"/>
        <end position="29"/>
    </location>
</feature>
<dbReference type="EMBL" id="MK071981">
    <property type="protein sequence ID" value="AYV75764.1"/>
    <property type="molecule type" value="Genomic_DNA"/>
</dbReference>
<evidence type="ECO:0000256" key="1">
    <source>
        <dbReference type="SAM" id="MobiDB-lite"/>
    </source>
</evidence>
<accession>A0A3G4ZMX8</accession>
<proteinExistence type="predicted"/>
<feature type="compositionally biased region" description="Basic and acidic residues" evidence="1">
    <location>
        <begin position="1"/>
        <end position="16"/>
    </location>
</feature>